<organism evidence="1">
    <name type="scientific">Setaria italica</name>
    <name type="common">Foxtail millet</name>
    <name type="synonym">Panicum italicum</name>
    <dbReference type="NCBI Taxonomy" id="4555"/>
    <lineage>
        <taxon>Eukaryota</taxon>
        <taxon>Viridiplantae</taxon>
        <taxon>Streptophyta</taxon>
        <taxon>Embryophyta</taxon>
        <taxon>Tracheophyta</taxon>
        <taxon>Spermatophyta</taxon>
        <taxon>Magnoliopsida</taxon>
        <taxon>Liliopsida</taxon>
        <taxon>Poales</taxon>
        <taxon>Poaceae</taxon>
        <taxon>PACMAD clade</taxon>
        <taxon>Panicoideae</taxon>
        <taxon>Panicodae</taxon>
        <taxon>Paniceae</taxon>
        <taxon>Cenchrinae</taxon>
        <taxon>Setaria</taxon>
    </lineage>
</organism>
<dbReference type="AlphaFoldDB" id="A0A368QQG3"/>
<reference evidence="1" key="2">
    <citation type="submission" date="2015-07" db="EMBL/GenBank/DDBJ databases">
        <authorList>
            <person name="Noorani M."/>
        </authorList>
    </citation>
    <scope>NUCLEOTIDE SEQUENCE</scope>
    <source>
        <strain evidence="1">Yugu1</strain>
    </source>
</reference>
<reference evidence="1" key="1">
    <citation type="journal article" date="2012" name="Nat. Biotechnol.">
        <title>Reference genome sequence of the model plant Setaria.</title>
        <authorList>
            <person name="Bennetzen J.L."/>
            <person name="Schmutz J."/>
            <person name="Wang H."/>
            <person name="Percifield R."/>
            <person name="Hawkins J."/>
            <person name="Pontaroli A.C."/>
            <person name="Estep M."/>
            <person name="Feng L."/>
            <person name="Vaughn J.N."/>
            <person name="Grimwood J."/>
            <person name="Jenkins J."/>
            <person name="Barry K."/>
            <person name="Lindquist E."/>
            <person name="Hellsten U."/>
            <person name="Deshpande S."/>
            <person name="Wang X."/>
            <person name="Wu X."/>
            <person name="Mitros T."/>
            <person name="Triplett J."/>
            <person name="Yang X."/>
            <person name="Ye C.Y."/>
            <person name="Mauro-Herrera M."/>
            <person name="Wang L."/>
            <person name="Li P."/>
            <person name="Sharma M."/>
            <person name="Sharma R."/>
            <person name="Ronald P.C."/>
            <person name="Panaud O."/>
            <person name="Kellogg E.A."/>
            <person name="Brutnell T.P."/>
            <person name="Doust A.N."/>
            <person name="Tuskan G.A."/>
            <person name="Rokhsar D."/>
            <person name="Devos K.M."/>
        </authorList>
    </citation>
    <scope>NUCLEOTIDE SEQUENCE [LARGE SCALE GENOMIC DNA]</scope>
    <source>
        <strain evidence="1">Yugu1</strain>
    </source>
</reference>
<accession>A0A368QQG3</accession>
<sequence>MNPEPKGKGGLCLDGTRWFFVVCGGYKSTRQDMKKFLFFFFMKKLSNDKRSVGVRFLWPNHPILILMVNPTQNYLIRRACAQPWRGGVFWSSEREWSGVEDSQARTQSADHSRAEISTRVFAYLSIHRSILAVFYIVGRASHVAHMSIPAVL</sequence>
<gene>
    <name evidence="1" type="ORF">SETIT_4G037700v2</name>
</gene>
<evidence type="ECO:0000313" key="1">
    <source>
        <dbReference type="EMBL" id="RCV20209.1"/>
    </source>
</evidence>
<name>A0A368QQG3_SETIT</name>
<dbReference type="EMBL" id="CM003531">
    <property type="protein sequence ID" value="RCV20209.1"/>
    <property type="molecule type" value="Genomic_DNA"/>
</dbReference>
<protein>
    <submittedName>
        <fullName evidence="1">Uncharacterized protein</fullName>
    </submittedName>
</protein>
<proteinExistence type="predicted"/>